<feature type="transmembrane region" description="Helical" evidence="2">
    <location>
        <begin position="143"/>
        <end position="165"/>
    </location>
</feature>
<keyword evidence="4" id="KW-0808">Transferase</keyword>
<dbReference type="Proteomes" id="UP000239814">
    <property type="component" value="Chromosome"/>
</dbReference>
<feature type="transmembrane region" description="Helical" evidence="2">
    <location>
        <begin position="400"/>
        <end position="420"/>
    </location>
</feature>
<dbReference type="GO" id="GO:0006506">
    <property type="term" value="P:GPI anchor biosynthetic process"/>
    <property type="evidence" value="ECO:0007669"/>
    <property type="project" value="InterPro"/>
</dbReference>
<accession>A0A2S0KBT4</accession>
<keyword evidence="2" id="KW-0472">Membrane</keyword>
<feature type="transmembrane region" description="Helical" evidence="2">
    <location>
        <begin position="329"/>
        <end position="354"/>
    </location>
</feature>
<keyword evidence="2" id="KW-1133">Transmembrane helix</keyword>
<dbReference type="KEGG" id="git:C6V83_01130"/>
<dbReference type="SUPFAM" id="SSF55729">
    <property type="entry name" value="Acyl-CoA N-acyltransferases (Nat)"/>
    <property type="match status" value="1"/>
</dbReference>
<name>A0A2S0KBT4_9ACTN</name>
<dbReference type="Pfam" id="PF13302">
    <property type="entry name" value="Acetyltransf_3"/>
    <property type="match status" value="1"/>
</dbReference>
<evidence type="ECO:0000256" key="1">
    <source>
        <dbReference type="SAM" id="MobiDB-lite"/>
    </source>
</evidence>
<dbReference type="GO" id="GO:0004376">
    <property type="term" value="F:GPI mannosyltransferase activity"/>
    <property type="evidence" value="ECO:0007669"/>
    <property type="project" value="InterPro"/>
</dbReference>
<evidence type="ECO:0000313" key="4">
    <source>
        <dbReference type="EMBL" id="AVL99100.1"/>
    </source>
</evidence>
<evidence type="ECO:0000256" key="2">
    <source>
        <dbReference type="SAM" id="Phobius"/>
    </source>
</evidence>
<dbReference type="PANTHER" id="PTHR43610">
    <property type="entry name" value="BLL6696 PROTEIN"/>
    <property type="match status" value="1"/>
</dbReference>
<feature type="domain" description="N-acetyltransferase" evidence="3">
    <location>
        <begin position="506"/>
        <end position="669"/>
    </location>
</feature>
<evidence type="ECO:0000259" key="3">
    <source>
        <dbReference type="PROSITE" id="PS51186"/>
    </source>
</evidence>
<dbReference type="PANTHER" id="PTHR43610:SF1">
    <property type="entry name" value="N-ACETYLTRANSFERASE DOMAIN-CONTAINING PROTEIN"/>
    <property type="match status" value="1"/>
</dbReference>
<dbReference type="EMBL" id="CP027433">
    <property type="protein sequence ID" value="AVL99100.1"/>
    <property type="molecule type" value="Genomic_DNA"/>
</dbReference>
<feature type="transmembrane region" description="Helical" evidence="2">
    <location>
        <begin position="29"/>
        <end position="48"/>
    </location>
</feature>
<dbReference type="RefSeq" id="WP_105940849.1">
    <property type="nucleotide sequence ID" value="NZ_CP027433.1"/>
</dbReference>
<sequence length="690" mass="76049">MPSAGSVPAARRGGPLRSPRPPLLHRGETSLIMVAALLFTAAALTWSYRVKAACGGAPYDEFGRSARFPVGDPNAVIPCYSDLMFLWVGRDIDNHVFPYIHGGITEQGHLYGGVVEYPVLSGLLMWLGAIGQHTDLEFFRQSALILTPFALAITLLLAWMSRWWVLLWAATPPLVLYAFHNWETPVVFTSVAAIAVMAWAASANPRTGERRMSLRTSSIIASVLLAVGFSLKLYPGLFVLPLALYVLTCGEQGDRLRDGARRAYDWAGAAWVVAAAVVTTLIVQVPFMVAGYQGWKAALDFQGKRKADIDTNTIWYWGNYWIGNDDTDLYNSIVGLASPVLIVAGLAAAIYLAWRRYTETGVFPWIGASFAMLAAFMLFHKVHSPQYTLWVLPFFVLMRVRWWAIAIYLVTDVILDLTIFRLFGVINSGSDMVWWVIGGVNLGVWAHWVLLAYFLVTACRTGLREPLASFVRSELPPDPPLTRLAAADARDARCWLGTPVLERAGITLRPLTVTDARNLAAVAADDPDLGRWTSGTPGDLGSAVEFITAAHRTPTRLAFAVIDDRSGDLVGTTSFYDVDEANRTLAIGYTYYARAAHGTVVNPAAKLMLLDYAFSEAGAVRVVWHTHEQNAQSRAAIAKLGATFEGLLRKHRRFQGGWRTTAQYAMTDDDWSHARERLAERVDHLDSAPV</sequence>
<feature type="transmembrane region" description="Helical" evidence="2">
    <location>
        <begin position="185"/>
        <end position="202"/>
    </location>
</feature>
<feature type="transmembrane region" description="Helical" evidence="2">
    <location>
        <begin position="214"/>
        <end position="231"/>
    </location>
</feature>
<dbReference type="InterPro" id="IPR016181">
    <property type="entry name" value="Acyl_CoA_acyltransferase"/>
</dbReference>
<dbReference type="AlphaFoldDB" id="A0A2S0KBT4"/>
<evidence type="ECO:0000313" key="5">
    <source>
        <dbReference type="Proteomes" id="UP000239814"/>
    </source>
</evidence>
<dbReference type="Gene3D" id="3.40.630.30">
    <property type="match status" value="1"/>
</dbReference>
<dbReference type="GO" id="GO:0016747">
    <property type="term" value="F:acyltransferase activity, transferring groups other than amino-acyl groups"/>
    <property type="evidence" value="ECO:0007669"/>
    <property type="project" value="InterPro"/>
</dbReference>
<reference evidence="4 5" key="1">
    <citation type="submission" date="2018-03" db="EMBL/GenBank/DDBJ databases">
        <title>Characteristics and genome of n-alkane degrading marine bacteria Gordonia iterans isolated from crude oil contaminated in Tae-an, South Korea.</title>
        <authorList>
            <person name="Lee S.-S."/>
            <person name="Kim H."/>
        </authorList>
    </citation>
    <scope>NUCLEOTIDE SEQUENCE [LARGE SCALE GENOMIC DNA]</scope>
    <source>
        <strain evidence="4 5">Co17</strain>
    </source>
</reference>
<dbReference type="Pfam" id="PF05007">
    <property type="entry name" value="Mannosyl_trans"/>
    <property type="match status" value="1"/>
</dbReference>
<proteinExistence type="predicted"/>
<protein>
    <submittedName>
        <fullName evidence="4">GNAT family N-acetyltransferase</fullName>
    </submittedName>
</protein>
<feature type="compositionally biased region" description="Low complexity" evidence="1">
    <location>
        <begin position="8"/>
        <end position="17"/>
    </location>
</feature>
<feature type="region of interest" description="Disordered" evidence="1">
    <location>
        <begin position="1"/>
        <end position="22"/>
    </location>
</feature>
<keyword evidence="5" id="KW-1185">Reference proteome</keyword>
<feature type="transmembrane region" description="Helical" evidence="2">
    <location>
        <begin position="266"/>
        <end position="289"/>
    </location>
</feature>
<dbReference type="OrthoDB" id="3348156at2"/>
<keyword evidence="2" id="KW-0812">Transmembrane</keyword>
<dbReference type="GO" id="GO:0051751">
    <property type="term" value="F:alpha-1,4-mannosyltransferase activity"/>
    <property type="evidence" value="ECO:0007669"/>
    <property type="project" value="InterPro"/>
</dbReference>
<gene>
    <name evidence="4" type="ORF">C6V83_01130</name>
</gene>
<organism evidence="4 5">
    <name type="scientific">Gordonia iterans</name>
    <dbReference type="NCBI Taxonomy" id="1004901"/>
    <lineage>
        <taxon>Bacteria</taxon>
        <taxon>Bacillati</taxon>
        <taxon>Actinomycetota</taxon>
        <taxon>Actinomycetes</taxon>
        <taxon>Mycobacteriales</taxon>
        <taxon>Gordoniaceae</taxon>
        <taxon>Gordonia</taxon>
    </lineage>
</organism>
<feature type="transmembrane region" description="Helical" evidence="2">
    <location>
        <begin position="432"/>
        <end position="456"/>
    </location>
</feature>
<dbReference type="GO" id="GO:0016020">
    <property type="term" value="C:membrane"/>
    <property type="evidence" value="ECO:0007669"/>
    <property type="project" value="InterPro"/>
</dbReference>
<dbReference type="PROSITE" id="PS51186">
    <property type="entry name" value="GNAT"/>
    <property type="match status" value="1"/>
</dbReference>
<dbReference type="InterPro" id="IPR000182">
    <property type="entry name" value="GNAT_dom"/>
</dbReference>
<dbReference type="InterPro" id="IPR007704">
    <property type="entry name" value="PIG-M"/>
</dbReference>
<feature type="transmembrane region" description="Helical" evidence="2">
    <location>
        <begin position="361"/>
        <end position="380"/>
    </location>
</feature>